<evidence type="ECO:0000259" key="3">
    <source>
        <dbReference type="PROSITE" id="PS50250"/>
    </source>
</evidence>
<dbReference type="GO" id="GO:0008541">
    <property type="term" value="C:proteasome regulatory particle, lid subcomplex"/>
    <property type="evidence" value="ECO:0007669"/>
    <property type="project" value="TreeGrafter"/>
</dbReference>
<dbReference type="InterPro" id="IPR036390">
    <property type="entry name" value="WH_DNA-bd_sf"/>
</dbReference>
<dbReference type="Pfam" id="PF22037">
    <property type="entry name" value="PSD13_N"/>
    <property type="match status" value="1"/>
</dbReference>
<dbReference type="GO" id="GO:0006511">
    <property type="term" value="P:ubiquitin-dependent protein catabolic process"/>
    <property type="evidence" value="ECO:0007669"/>
    <property type="project" value="TreeGrafter"/>
</dbReference>
<dbReference type="InterPro" id="IPR000717">
    <property type="entry name" value="PCI_dom"/>
</dbReference>
<dbReference type="PROSITE" id="PS50250">
    <property type="entry name" value="PCI"/>
    <property type="match status" value="1"/>
</dbReference>
<protein>
    <submittedName>
        <fullName evidence="4">26S proteasome regulatory complex, subunit RPN9/PSMD13</fullName>
    </submittedName>
</protein>
<sequence>MSSSNSASAALTVRPTADLQYLQSQASSAPSSLRPLYARFPQLYEKKLWYQLTVAVEEFLNSKDSDAGTLRVDLYDKFVRGFSDKINQGRLVGIAVKAARQLSDPAAASAFLSPLVAIVDTPSTQEAHVRAVMECAHFHLLQGQLQATKDSMDKCSKILDSLDAVDTETHAAYYRVSGDYYKAKADYAPYYRSSLLYLACVDIYTDLTLEERVERAHDLSISALLGDTIYNFGELLLHPILGDLESTPHAYLASLLNAFNSGSIGHFESLLPKLHNETILKQNEPFLRQKICLMALIESIFKRANDQRTLPFDTIAQETRLPSSEVEHLVMKALSLKLIKGTLDQHAQLAHITWVQPRVLDKAQIKALQERLDAWCQRVSQTAEFVKTETPELFASA</sequence>
<dbReference type="Proteomes" id="UP000054845">
    <property type="component" value="Unassembled WGS sequence"/>
</dbReference>
<dbReference type="PANTHER" id="PTHR10539:SF0">
    <property type="entry name" value="26S PROTEASOME NON-ATPASE REGULATORY SUBUNIT 13"/>
    <property type="match status" value="1"/>
</dbReference>
<name>A0A0P1BDQ0_9BASI</name>
<dbReference type="InterPro" id="IPR035298">
    <property type="entry name" value="PSMD13"/>
</dbReference>
<evidence type="ECO:0000313" key="5">
    <source>
        <dbReference type="Proteomes" id="UP000054845"/>
    </source>
</evidence>
<proteinExistence type="inferred from homology"/>
<evidence type="ECO:0000256" key="2">
    <source>
        <dbReference type="ARBA" id="ARBA00022942"/>
    </source>
</evidence>
<dbReference type="GO" id="GO:0005198">
    <property type="term" value="F:structural molecule activity"/>
    <property type="evidence" value="ECO:0007669"/>
    <property type="project" value="TreeGrafter"/>
</dbReference>
<dbReference type="STRING" id="401625.A0A0P1BDQ0"/>
<dbReference type="PANTHER" id="PTHR10539">
    <property type="entry name" value="26S PROTEASOME NON-ATPASE REGULATORY SUBUNIT 13"/>
    <property type="match status" value="1"/>
</dbReference>
<reference evidence="5" key="1">
    <citation type="submission" date="2014-09" db="EMBL/GenBank/DDBJ databases">
        <authorList>
            <person name="Sharma Rahul"/>
            <person name="Thines Marco"/>
        </authorList>
    </citation>
    <scope>NUCLEOTIDE SEQUENCE [LARGE SCALE GENOMIC DNA]</scope>
</reference>
<dbReference type="Pfam" id="PF01399">
    <property type="entry name" value="PCI"/>
    <property type="match status" value="1"/>
</dbReference>
<dbReference type="GO" id="GO:0005634">
    <property type="term" value="C:nucleus"/>
    <property type="evidence" value="ECO:0007669"/>
    <property type="project" value="TreeGrafter"/>
</dbReference>
<dbReference type="SMART" id="SM00088">
    <property type="entry name" value="PINT"/>
    <property type="match status" value="1"/>
</dbReference>
<evidence type="ECO:0000256" key="1">
    <source>
        <dbReference type="ARBA" id="ARBA00006207"/>
    </source>
</evidence>
<dbReference type="EMBL" id="CCYA01000233">
    <property type="protein sequence ID" value="CEH13917.1"/>
    <property type="molecule type" value="Genomic_DNA"/>
</dbReference>
<dbReference type="AlphaFoldDB" id="A0A0P1BDQ0"/>
<dbReference type="InterPro" id="IPR054179">
    <property type="entry name" value="PSD13_N"/>
</dbReference>
<evidence type="ECO:0000313" key="4">
    <source>
        <dbReference type="EMBL" id="CEH13917.1"/>
    </source>
</evidence>
<keyword evidence="2 4" id="KW-0647">Proteasome</keyword>
<feature type="domain" description="PCI" evidence="3">
    <location>
        <begin position="189"/>
        <end position="357"/>
    </location>
</feature>
<dbReference type="GO" id="GO:0005829">
    <property type="term" value="C:cytosol"/>
    <property type="evidence" value="ECO:0007669"/>
    <property type="project" value="TreeGrafter"/>
</dbReference>
<accession>A0A0P1BDQ0</accession>
<dbReference type="OrthoDB" id="1093at2759"/>
<comment type="similarity">
    <text evidence="1">Belongs to the proteasome subunit S11 family.</text>
</comment>
<organism evidence="4 5">
    <name type="scientific">Ceraceosorus bombacis</name>
    <dbReference type="NCBI Taxonomy" id="401625"/>
    <lineage>
        <taxon>Eukaryota</taxon>
        <taxon>Fungi</taxon>
        <taxon>Dikarya</taxon>
        <taxon>Basidiomycota</taxon>
        <taxon>Ustilaginomycotina</taxon>
        <taxon>Exobasidiomycetes</taxon>
        <taxon>Ceraceosorales</taxon>
        <taxon>Ceraceosoraceae</taxon>
        <taxon>Ceraceosorus</taxon>
    </lineage>
</organism>
<keyword evidence="5" id="KW-1185">Reference proteome</keyword>
<dbReference type="SUPFAM" id="SSF46785">
    <property type="entry name" value="Winged helix' DNA-binding domain"/>
    <property type="match status" value="1"/>
</dbReference>